<feature type="non-terminal residue" evidence="3">
    <location>
        <position position="110"/>
    </location>
</feature>
<comment type="caution">
    <text evidence="3">The sequence shown here is derived from an EMBL/GenBank/DDBJ whole genome shotgun (WGS) entry which is preliminary data.</text>
</comment>
<feature type="signal peptide" evidence="2">
    <location>
        <begin position="1"/>
        <end position="25"/>
    </location>
</feature>
<feature type="region of interest" description="Disordered" evidence="1">
    <location>
        <begin position="85"/>
        <end position="110"/>
    </location>
</feature>
<dbReference type="AlphaFoldDB" id="A0A9P8L8Z3"/>
<evidence type="ECO:0000313" key="4">
    <source>
        <dbReference type="Proteomes" id="UP000750711"/>
    </source>
</evidence>
<dbReference type="EMBL" id="JAGHQM010001070">
    <property type="protein sequence ID" value="KAH0556560.1"/>
    <property type="molecule type" value="Genomic_DNA"/>
</dbReference>
<protein>
    <submittedName>
        <fullName evidence="3">Uncharacterized protein</fullName>
    </submittedName>
</protein>
<evidence type="ECO:0000256" key="1">
    <source>
        <dbReference type="SAM" id="MobiDB-lite"/>
    </source>
</evidence>
<accession>A0A9P8L8Z3</accession>
<dbReference type="Proteomes" id="UP000750711">
    <property type="component" value="Unassembled WGS sequence"/>
</dbReference>
<feature type="compositionally biased region" description="Acidic residues" evidence="1">
    <location>
        <begin position="101"/>
        <end position="110"/>
    </location>
</feature>
<keyword evidence="4" id="KW-1185">Reference proteome</keyword>
<sequence>MVNNASLKALFSAALLLASLGAVTATPTPQGGNVRRVNQGDVPAGSQLCGAASFCQILSRGQVTPSCTFIPDGCCVTVPAGNTVPNTHACQPPPPPPPSDDSGDNGDGGE</sequence>
<evidence type="ECO:0000313" key="3">
    <source>
        <dbReference type="EMBL" id="KAH0556560.1"/>
    </source>
</evidence>
<organism evidence="3 4">
    <name type="scientific">Trichoglossum hirsutum</name>
    <dbReference type="NCBI Taxonomy" id="265104"/>
    <lineage>
        <taxon>Eukaryota</taxon>
        <taxon>Fungi</taxon>
        <taxon>Dikarya</taxon>
        <taxon>Ascomycota</taxon>
        <taxon>Pezizomycotina</taxon>
        <taxon>Geoglossomycetes</taxon>
        <taxon>Geoglossales</taxon>
        <taxon>Geoglossaceae</taxon>
        <taxon>Trichoglossum</taxon>
    </lineage>
</organism>
<feature type="chain" id="PRO_5040476130" evidence="2">
    <location>
        <begin position="26"/>
        <end position="110"/>
    </location>
</feature>
<proteinExistence type="predicted"/>
<gene>
    <name evidence="3" type="ORF">GP486_005583</name>
</gene>
<evidence type="ECO:0000256" key="2">
    <source>
        <dbReference type="SAM" id="SignalP"/>
    </source>
</evidence>
<keyword evidence="2" id="KW-0732">Signal</keyword>
<name>A0A9P8L8Z3_9PEZI</name>
<reference evidence="3" key="1">
    <citation type="submission" date="2021-03" db="EMBL/GenBank/DDBJ databases">
        <title>Comparative genomics and phylogenomic investigation of the class Geoglossomycetes provide insights into ecological specialization and systematics.</title>
        <authorList>
            <person name="Melie T."/>
            <person name="Pirro S."/>
            <person name="Miller A.N."/>
            <person name="Quandt A."/>
        </authorList>
    </citation>
    <scope>NUCLEOTIDE SEQUENCE</scope>
    <source>
        <strain evidence="3">CAQ_001_2017</strain>
    </source>
</reference>